<dbReference type="Proteomes" id="UP000570595">
    <property type="component" value="Unassembled WGS sequence"/>
</dbReference>
<evidence type="ECO:0000313" key="19">
    <source>
        <dbReference type="Proteomes" id="UP000570595"/>
    </source>
</evidence>
<dbReference type="Gene3D" id="3.40.50.300">
    <property type="entry name" value="P-loop containing nucleotide triphosphate hydrolases"/>
    <property type="match status" value="2"/>
</dbReference>
<proteinExistence type="inferred from homology"/>
<dbReference type="OrthoDB" id="1666796at2759"/>
<protein>
    <recommendedName>
        <fullName evidence="3">RNA helicase</fullName>
        <ecNumber evidence="3">3.6.4.13</ecNumber>
    </recommendedName>
</protein>
<dbReference type="GO" id="GO:0005524">
    <property type="term" value="F:ATP binding"/>
    <property type="evidence" value="ECO:0007669"/>
    <property type="project" value="UniProtKB-KW"/>
</dbReference>
<dbReference type="Pfam" id="PF02990">
    <property type="entry name" value="EMP70"/>
    <property type="match status" value="1"/>
</dbReference>
<dbReference type="GO" id="GO:0005216">
    <property type="term" value="F:monoatomic ion channel activity"/>
    <property type="evidence" value="ECO:0007669"/>
    <property type="project" value="InterPro"/>
</dbReference>
<dbReference type="SMART" id="SM00490">
    <property type="entry name" value="HELICc"/>
    <property type="match status" value="1"/>
</dbReference>
<feature type="transmembrane region" description="Helical" evidence="14">
    <location>
        <begin position="388"/>
        <end position="407"/>
    </location>
</feature>
<feature type="transmembrane region" description="Helical" evidence="14">
    <location>
        <begin position="288"/>
        <end position="310"/>
    </location>
</feature>
<feature type="region of interest" description="Disordered" evidence="13">
    <location>
        <begin position="1176"/>
        <end position="1283"/>
    </location>
</feature>
<evidence type="ECO:0000256" key="2">
    <source>
        <dbReference type="ARBA" id="ARBA00005227"/>
    </source>
</evidence>
<evidence type="ECO:0000256" key="5">
    <source>
        <dbReference type="ARBA" id="ARBA00022729"/>
    </source>
</evidence>
<feature type="transmembrane region" description="Helical" evidence="14">
    <location>
        <begin position="616"/>
        <end position="646"/>
    </location>
</feature>
<dbReference type="PANTHER" id="PTHR10766">
    <property type="entry name" value="TRANSMEMBRANE 9 SUPERFAMILY PROTEIN"/>
    <property type="match status" value="1"/>
</dbReference>
<evidence type="ECO:0000256" key="6">
    <source>
        <dbReference type="ARBA" id="ARBA00022741"/>
    </source>
</evidence>
<dbReference type="EMBL" id="JABAHT010000001">
    <property type="protein sequence ID" value="KAF4671413.1"/>
    <property type="molecule type" value="Genomic_DNA"/>
</dbReference>
<evidence type="ECO:0000256" key="15">
    <source>
        <dbReference type="SAM" id="SignalP"/>
    </source>
</evidence>
<dbReference type="SUPFAM" id="SSF47473">
    <property type="entry name" value="EF-hand"/>
    <property type="match status" value="1"/>
</dbReference>
<feature type="compositionally biased region" description="Low complexity" evidence="13">
    <location>
        <begin position="1240"/>
        <end position="1256"/>
    </location>
</feature>
<organism evidence="18 19">
    <name type="scientific">Perkinsus olseni</name>
    <name type="common">Perkinsus atlanticus</name>
    <dbReference type="NCBI Taxonomy" id="32597"/>
    <lineage>
        <taxon>Eukaryota</taxon>
        <taxon>Sar</taxon>
        <taxon>Alveolata</taxon>
        <taxon>Perkinsozoa</taxon>
        <taxon>Perkinsea</taxon>
        <taxon>Perkinsida</taxon>
        <taxon>Perkinsidae</taxon>
        <taxon>Perkinsus</taxon>
    </lineage>
</organism>
<dbReference type="Gene3D" id="1.20.120.350">
    <property type="entry name" value="Voltage-gated potassium channels. Chain C"/>
    <property type="match status" value="1"/>
</dbReference>
<dbReference type="GO" id="GO:0072657">
    <property type="term" value="P:protein localization to membrane"/>
    <property type="evidence" value="ECO:0007669"/>
    <property type="project" value="TreeGrafter"/>
</dbReference>
<feature type="transmembrane region" description="Helical" evidence="14">
    <location>
        <begin position="909"/>
        <end position="929"/>
    </location>
</feature>
<feature type="domain" description="Helicase C-terminal" evidence="17">
    <location>
        <begin position="1500"/>
        <end position="1667"/>
    </location>
</feature>
<dbReference type="FunFam" id="3.40.50.300:FF:000008">
    <property type="entry name" value="ATP-dependent RNA helicase RhlB"/>
    <property type="match status" value="1"/>
</dbReference>
<dbReference type="GO" id="GO:0003724">
    <property type="term" value="F:RNA helicase activity"/>
    <property type="evidence" value="ECO:0007669"/>
    <property type="project" value="UniProtKB-EC"/>
</dbReference>
<dbReference type="InterPro" id="IPR001650">
    <property type="entry name" value="Helicase_C-like"/>
</dbReference>
<evidence type="ECO:0000259" key="17">
    <source>
        <dbReference type="PROSITE" id="PS51194"/>
    </source>
</evidence>
<dbReference type="Pfam" id="PF00271">
    <property type="entry name" value="Helicase_C"/>
    <property type="match status" value="1"/>
</dbReference>
<feature type="compositionally biased region" description="Polar residues" evidence="13">
    <location>
        <begin position="1258"/>
        <end position="1269"/>
    </location>
</feature>
<dbReference type="GO" id="GO:0016787">
    <property type="term" value="F:hydrolase activity"/>
    <property type="evidence" value="ECO:0007669"/>
    <property type="project" value="UniProtKB-KW"/>
</dbReference>
<feature type="signal peptide" evidence="15">
    <location>
        <begin position="1"/>
        <end position="26"/>
    </location>
</feature>
<dbReference type="EC" id="3.6.4.13" evidence="3"/>
<comment type="subcellular location">
    <subcellularLocation>
        <location evidence="1">Membrane</location>
        <topology evidence="1">Multi-pass membrane protein</topology>
    </subcellularLocation>
</comment>
<dbReference type="InterPro" id="IPR002048">
    <property type="entry name" value="EF_hand_dom"/>
</dbReference>
<dbReference type="PROSITE" id="PS50222">
    <property type="entry name" value="EF_HAND_2"/>
    <property type="match status" value="1"/>
</dbReference>
<dbReference type="InterPro" id="IPR027417">
    <property type="entry name" value="P-loop_NTPase"/>
</dbReference>
<keyword evidence="11 14" id="KW-1133">Transmembrane helix</keyword>
<keyword evidence="8" id="KW-0347">Helicase</keyword>
<evidence type="ECO:0000256" key="11">
    <source>
        <dbReference type="ARBA" id="ARBA00022989"/>
    </source>
</evidence>
<dbReference type="GO" id="GO:0016020">
    <property type="term" value="C:membrane"/>
    <property type="evidence" value="ECO:0007669"/>
    <property type="project" value="UniProtKB-SubCell"/>
</dbReference>
<reference evidence="18 19" key="1">
    <citation type="submission" date="2020-04" db="EMBL/GenBank/DDBJ databases">
        <title>Perkinsus olseni comparative genomics.</title>
        <authorList>
            <person name="Bogema D.R."/>
        </authorList>
    </citation>
    <scope>NUCLEOTIDE SEQUENCE [LARGE SCALE GENOMIC DNA]</scope>
    <source>
        <strain evidence="18">ATCC PRA-179</strain>
    </source>
</reference>
<dbReference type="SUPFAM" id="SSF52540">
    <property type="entry name" value="P-loop containing nucleoside triphosphate hydrolases"/>
    <property type="match status" value="1"/>
</dbReference>
<evidence type="ECO:0000256" key="12">
    <source>
        <dbReference type="ARBA" id="ARBA00023136"/>
    </source>
</evidence>
<keyword evidence="7" id="KW-0378">Hydrolase</keyword>
<dbReference type="PROSITE" id="PS51194">
    <property type="entry name" value="HELICASE_CTER"/>
    <property type="match status" value="1"/>
</dbReference>
<feature type="transmembrane region" description="Helical" evidence="14">
    <location>
        <begin position="983"/>
        <end position="1006"/>
    </location>
</feature>
<accession>A0A7J6MIP9</accession>
<dbReference type="InterPro" id="IPR011992">
    <property type="entry name" value="EF-hand-dom_pair"/>
</dbReference>
<feature type="compositionally biased region" description="Pro residues" evidence="13">
    <location>
        <begin position="1179"/>
        <end position="1189"/>
    </location>
</feature>
<feature type="domain" description="EF-hand" evidence="16">
    <location>
        <begin position="1030"/>
        <end position="1065"/>
    </location>
</feature>
<feature type="transmembrane region" description="Helical" evidence="14">
    <location>
        <begin position="428"/>
        <end position="451"/>
    </location>
</feature>
<feature type="region of interest" description="Disordered" evidence="13">
    <location>
        <begin position="1673"/>
        <end position="1732"/>
    </location>
</feature>
<evidence type="ECO:0000256" key="13">
    <source>
        <dbReference type="SAM" id="MobiDB-lite"/>
    </source>
</evidence>
<dbReference type="InterPro" id="IPR027359">
    <property type="entry name" value="Volt_channel_dom_sf"/>
</dbReference>
<sequence>MASIKKHWNPGLTWCCLALLMQSVIAVLLPGIAPRDYKEGEDVPLSVNEMTSVRTQLPMDYYKTHATDSQCRVVTDKSAEVNANLGELLSGQMMSPTSYKIQMLRPLKCQIACKDQLTPELRDTIKQMIRDQYTVNMNVDRLPGAVKFTVRDPQKTATEADDEKANQVFVMSGFPLGVQLKNQYYLHNHLKFKLEYHRPEDAEDNGFSVYRVVAFEIEPSSLKQFVRDGDDSAVCHSEGATLEPLDLDKAESITYTYDVEWTENPDKEWVTRWDIYLQMSPGSGQIHWFSIINSVLIALFLSGMVAMILIRTLARDIAKYNELVGEMTAEEAQEEAGWKMVHGDVFRPPPHRRLLCVCVGSGIQLLLMCGLVLVFATLGFLSPVHRGALLQGMVLLFAFMGVPAGYVSGRLGKTLAPTSSEHHRSTTMLTAFLYPGSLFAMFFFLNLLAWAKGSSGAVPFTTMFAVLVLWFGISVPLVYLGAAAAYKRDPIGFPCRVNSIPRPIPPQPWFLRPWLLCLVGGVLPFGAVFTELFFIMSSLWQHQFYYLFGFVVLVYLILIITCAEVSIALTYFQLTAEDYRWWWRSFFVSGSSALYVFGYSLMYLGTRLQIVNVVSIVVYVGYMAMISAAFFLLTGCIGFIATFFFVRAIYGSIKAAYFGCCNCIQLRSRIIRHVMNETEVEQFDTPHSSSRQSSSASLDSEASASGRESLSQWEEGLDGWYGLSSVLSSSTEEDTGCPRQAQASALPAAVSENPPDGMVACTVVRINMQVHAPMFDIVTGAINLLNSLFIGVAMYYPDFSSTLEPVWIDALQRILILALVAEFFIRVLADEWMWFLSLGNCIDAFLVWVPGFLTVWILRPFFNLRANVLGNLMVLRLLRVRELVKGVRALSGFRELWIMVQGFTDSARMLFWTYAIIGLVHLLFGLLTLQVIGRSGEFEGDEYVQSLFGSLGNSMFTLFQVMTLDSWAGSVVRPIMHTSPVGLVLVLLFIGVSSFVLFNLVTAIVVEQAFSAVSTDEELLASTRHSNQKETVEGLKKLFDELDEDGSGELSAQEFTDVLDDPKFVQRLTMLDFDVSELPELFALFDSGDGMVQGYIRSKDMYNCVLYAKLLGKLVDECGTEQLEARVYRPIQECVDDYIPELMLQIDDAFTDLAELSEFAKAVTITESLGAMQEAGVFPRPPAAPPPETSPLFDDDRGSDEESSSSGKSDPPQPVSTVDKAVQVSRKRSHRQYSNSAGGTAVASTSQQSTAASHQHLTPYTQPAPQQNVPLAVASGGPSNFAERTKEDFANPLVQFAAQAPQLFSPSGNAAPGLGVPQQPPNYLNADGGNAQQQAYYNSAMQVDSSRTLTPGSSFSGTPMLRTDTTMVDIAEAATLGMLGANLKAVQWEKYTLTEFQKHFYVEHPRVAAMTPEEVELVRRRLDIDIIHGVDVPNPITQFEEACLPDYIMVRKIVSQIRPDRQTLMWSATWPKDVQQLARDLCNEEPVHVTVGQSGHACHNIQQFVEVVEENVKAERLQALMRAVASASGGVWDAKTLIFTDTKRCADDITRVLRRDGWPALSIHGDKKQTERDWVLAEFKSGRMPIMIATDVASRGLDVKDVKYVINYDFPGTVEDYVHRIGRTGRAGAHGTAYSFFTVDKAKLAKPLIGILREASQPVPDALERLAFASNGMSGNGGGKGKGRYGKGKGAGGYGKGKGKGPMPVGGAKGKGKGGPPGKGFRGGGGGVKGGM</sequence>
<feature type="compositionally biased region" description="Gly residues" evidence="13">
    <location>
        <begin position="1707"/>
        <end position="1732"/>
    </location>
</feature>
<feature type="transmembrane region" description="Helical" evidence="14">
    <location>
        <begin position="546"/>
        <end position="569"/>
    </location>
</feature>
<evidence type="ECO:0000259" key="16">
    <source>
        <dbReference type="PROSITE" id="PS50222"/>
    </source>
</evidence>
<keyword evidence="10" id="KW-0067">ATP-binding</keyword>
<feature type="transmembrane region" description="Helical" evidence="14">
    <location>
        <begin position="514"/>
        <end position="540"/>
    </location>
</feature>
<evidence type="ECO:0000256" key="9">
    <source>
        <dbReference type="ARBA" id="ARBA00022837"/>
    </source>
</evidence>
<evidence type="ECO:0000313" key="18">
    <source>
        <dbReference type="EMBL" id="KAF4671413.1"/>
    </source>
</evidence>
<name>A0A7J6MIP9_PEROL</name>
<dbReference type="GO" id="GO:0005509">
    <property type="term" value="F:calcium ion binding"/>
    <property type="evidence" value="ECO:0007669"/>
    <property type="project" value="InterPro"/>
</dbReference>
<dbReference type="Gene3D" id="1.10.287.70">
    <property type="match status" value="1"/>
</dbReference>
<feature type="transmembrane region" description="Helical" evidence="14">
    <location>
        <begin position="581"/>
        <end position="604"/>
    </location>
</feature>
<keyword evidence="4 14" id="KW-0812">Transmembrane</keyword>
<comment type="similarity">
    <text evidence="2">Belongs to the nonaspanin (TM9SF) (TC 9.A.2) family.</text>
</comment>
<dbReference type="PROSITE" id="PS00018">
    <property type="entry name" value="EF_HAND_1"/>
    <property type="match status" value="1"/>
</dbReference>
<evidence type="ECO:0000256" key="1">
    <source>
        <dbReference type="ARBA" id="ARBA00004141"/>
    </source>
</evidence>
<gene>
    <name evidence="18" type="ORF">FOZ61_000037</name>
</gene>
<dbReference type="InterPro" id="IPR018247">
    <property type="entry name" value="EF_Hand_1_Ca_BS"/>
</dbReference>
<feature type="transmembrane region" description="Helical" evidence="14">
    <location>
        <begin position="841"/>
        <end position="862"/>
    </location>
</feature>
<feature type="transmembrane region" description="Helical" evidence="14">
    <location>
        <begin position="811"/>
        <end position="829"/>
    </location>
</feature>
<evidence type="ECO:0000256" key="8">
    <source>
        <dbReference type="ARBA" id="ARBA00022806"/>
    </source>
</evidence>
<evidence type="ECO:0000256" key="10">
    <source>
        <dbReference type="ARBA" id="ARBA00022840"/>
    </source>
</evidence>
<keyword evidence="12 14" id="KW-0472">Membrane</keyword>
<dbReference type="CDD" id="cd18787">
    <property type="entry name" value="SF2_C_DEAD"/>
    <property type="match status" value="1"/>
</dbReference>
<evidence type="ECO:0000256" key="4">
    <source>
        <dbReference type="ARBA" id="ARBA00022692"/>
    </source>
</evidence>
<feature type="transmembrane region" description="Helical" evidence="14">
    <location>
        <begin position="463"/>
        <end position="486"/>
    </location>
</feature>
<keyword evidence="6" id="KW-0547">Nucleotide-binding</keyword>
<evidence type="ECO:0000256" key="14">
    <source>
        <dbReference type="SAM" id="Phobius"/>
    </source>
</evidence>
<dbReference type="InterPro" id="IPR004240">
    <property type="entry name" value="EMP70"/>
</dbReference>
<keyword evidence="5 15" id="KW-0732">Signal</keyword>
<comment type="caution">
    <text evidence="18">The sequence shown here is derived from an EMBL/GenBank/DDBJ whole genome shotgun (WGS) entry which is preliminary data.</text>
</comment>
<evidence type="ECO:0000256" key="3">
    <source>
        <dbReference type="ARBA" id="ARBA00012552"/>
    </source>
</evidence>
<feature type="chain" id="PRO_5029474889" description="RNA helicase" evidence="15">
    <location>
        <begin position="27"/>
        <end position="1732"/>
    </location>
</feature>
<feature type="transmembrane region" description="Helical" evidence="14">
    <location>
        <begin position="775"/>
        <end position="796"/>
    </location>
</feature>
<dbReference type="Gene3D" id="1.10.238.10">
    <property type="entry name" value="EF-hand"/>
    <property type="match status" value="1"/>
</dbReference>
<keyword evidence="9" id="KW-0106">Calcium</keyword>
<evidence type="ECO:0000256" key="7">
    <source>
        <dbReference type="ARBA" id="ARBA00022801"/>
    </source>
</evidence>
<feature type="transmembrane region" description="Helical" evidence="14">
    <location>
        <begin position="354"/>
        <end position="382"/>
    </location>
</feature>